<dbReference type="GO" id="GO:0003677">
    <property type="term" value="F:DNA binding"/>
    <property type="evidence" value="ECO:0007669"/>
    <property type="project" value="UniProtKB-KW"/>
</dbReference>
<evidence type="ECO:0000313" key="7">
    <source>
        <dbReference type="Proteomes" id="UP000184245"/>
    </source>
</evidence>
<dbReference type="InterPro" id="IPR036388">
    <property type="entry name" value="WH-like_DNA-bd_sf"/>
</dbReference>
<dbReference type="Proteomes" id="UP000184245">
    <property type="component" value="Unassembled WGS sequence"/>
</dbReference>
<dbReference type="GO" id="GO:0005829">
    <property type="term" value="C:cytosol"/>
    <property type="evidence" value="ECO:0007669"/>
    <property type="project" value="TreeGrafter"/>
</dbReference>
<accession>A0A1M5CSB8</accession>
<keyword evidence="3 6" id="KW-0238">DNA-binding</keyword>
<organism evidence="6 7">
    <name type="scientific">Lactonifactor longoviformis DSM 17459</name>
    <dbReference type="NCBI Taxonomy" id="1122155"/>
    <lineage>
        <taxon>Bacteria</taxon>
        <taxon>Bacillati</taxon>
        <taxon>Bacillota</taxon>
        <taxon>Clostridia</taxon>
        <taxon>Eubacteriales</taxon>
        <taxon>Clostridiaceae</taxon>
        <taxon>Lactonifactor</taxon>
    </lineage>
</organism>
<dbReference type="PANTHER" id="PTHR30419">
    <property type="entry name" value="HTH-TYPE TRANSCRIPTIONAL REGULATOR YBHD"/>
    <property type="match status" value="1"/>
</dbReference>
<comment type="similarity">
    <text evidence="1">Belongs to the LysR transcriptional regulatory family.</text>
</comment>
<evidence type="ECO:0000256" key="4">
    <source>
        <dbReference type="ARBA" id="ARBA00023163"/>
    </source>
</evidence>
<evidence type="ECO:0000256" key="3">
    <source>
        <dbReference type="ARBA" id="ARBA00023125"/>
    </source>
</evidence>
<evidence type="ECO:0000259" key="5">
    <source>
        <dbReference type="PROSITE" id="PS50931"/>
    </source>
</evidence>
<name>A0A1M5CSB8_9CLOT</name>
<dbReference type="Gene3D" id="3.40.190.290">
    <property type="match status" value="1"/>
</dbReference>
<protein>
    <submittedName>
        <fullName evidence="6">DNA-binding transcriptional regulator, LysR family</fullName>
    </submittedName>
</protein>
<proteinExistence type="inferred from homology"/>
<sequence length="309" mass="36306">MFYKNYEYFLTIAKYQSITKAADELYISQPALSNYLNRLEKKLGIALFDHSSIPLRLTFAGEHYLEYINSLNHMEKKLEDEFSEIRMEKRGKIAVGLSPWRASHMLPRVLPDFSENYPHINIQAEEGLDHELYNFIEWKKVDFSIKSLIHPSPQFHYEIIMKERILLAVNLRHPILKHISFQYDYDPKHVPHFDLGRARNERFIFPKPTQNLYHAIQEILIVNQIDGTGFETANVATALNLVEANFGITFVPEACILHSNPYPSIVFFTIGEPVLFWYLTAVYKKNEYLPNICRLLIEDFKKNYQTPFP</sequence>
<dbReference type="PROSITE" id="PS50931">
    <property type="entry name" value="HTH_LYSR"/>
    <property type="match status" value="1"/>
</dbReference>
<dbReference type="InterPro" id="IPR050950">
    <property type="entry name" value="HTH-type_LysR_regulators"/>
</dbReference>
<dbReference type="RefSeq" id="WP_072854784.1">
    <property type="nucleotide sequence ID" value="NZ_FQVI01000045.1"/>
</dbReference>
<dbReference type="InterPro" id="IPR005119">
    <property type="entry name" value="LysR_subst-bd"/>
</dbReference>
<dbReference type="PRINTS" id="PR00039">
    <property type="entry name" value="HTHLYSR"/>
</dbReference>
<dbReference type="Gene3D" id="1.10.10.10">
    <property type="entry name" value="Winged helix-like DNA-binding domain superfamily/Winged helix DNA-binding domain"/>
    <property type="match status" value="1"/>
</dbReference>
<feature type="domain" description="HTH lysR-type" evidence="5">
    <location>
        <begin position="1"/>
        <end position="58"/>
    </location>
</feature>
<dbReference type="SUPFAM" id="SSF53850">
    <property type="entry name" value="Periplasmic binding protein-like II"/>
    <property type="match status" value="1"/>
</dbReference>
<dbReference type="OrthoDB" id="1652954at2"/>
<dbReference type="InterPro" id="IPR000847">
    <property type="entry name" value="LysR_HTH_N"/>
</dbReference>
<keyword evidence="2" id="KW-0805">Transcription regulation</keyword>
<dbReference type="SUPFAM" id="SSF46785">
    <property type="entry name" value="Winged helix' DNA-binding domain"/>
    <property type="match status" value="1"/>
</dbReference>
<keyword evidence="7" id="KW-1185">Reference proteome</keyword>
<dbReference type="Pfam" id="PF00126">
    <property type="entry name" value="HTH_1"/>
    <property type="match status" value="1"/>
</dbReference>
<evidence type="ECO:0000256" key="2">
    <source>
        <dbReference type="ARBA" id="ARBA00023015"/>
    </source>
</evidence>
<evidence type="ECO:0000256" key="1">
    <source>
        <dbReference type="ARBA" id="ARBA00009437"/>
    </source>
</evidence>
<dbReference type="EMBL" id="FQVI01000045">
    <property type="protein sequence ID" value="SHF57633.1"/>
    <property type="molecule type" value="Genomic_DNA"/>
</dbReference>
<dbReference type="GO" id="GO:0003700">
    <property type="term" value="F:DNA-binding transcription factor activity"/>
    <property type="evidence" value="ECO:0007669"/>
    <property type="project" value="InterPro"/>
</dbReference>
<reference evidence="6 7" key="1">
    <citation type="submission" date="2016-11" db="EMBL/GenBank/DDBJ databases">
        <authorList>
            <person name="Jaros S."/>
            <person name="Januszkiewicz K."/>
            <person name="Wedrychowicz H."/>
        </authorList>
    </citation>
    <scope>NUCLEOTIDE SEQUENCE [LARGE SCALE GENOMIC DNA]</scope>
    <source>
        <strain evidence="6 7">DSM 17459</strain>
    </source>
</reference>
<evidence type="ECO:0000313" key="6">
    <source>
        <dbReference type="EMBL" id="SHF57633.1"/>
    </source>
</evidence>
<dbReference type="CDD" id="cd05466">
    <property type="entry name" value="PBP2_LTTR_substrate"/>
    <property type="match status" value="1"/>
</dbReference>
<keyword evidence="4" id="KW-0804">Transcription</keyword>
<dbReference type="STRING" id="1122155.SAMN02745158_04271"/>
<dbReference type="PANTHER" id="PTHR30419:SF8">
    <property type="entry name" value="NITROGEN ASSIMILATION TRANSCRIPTIONAL ACTIVATOR-RELATED"/>
    <property type="match status" value="1"/>
</dbReference>
<gene>
    <name evidence="6" type="ORF">SAMN02745158_04271</name>
</gene>
<dbReference type="AlphaFoldDB" id="A0A1M5CSB8"/>
<dbReference type="Pfam" id="PF03466">
    <property type="entry name" value="LysR_substrate"/>
    <property type="match status" value="1"/>
</dbReference>
<dbReference type="InterPro" id="IPR036390">
    <property type="entry name" value="WH_DNA-bd_sf"/>
</dbReference>